<dbReference type="PANTHER" id="PTHR43394:SF1">
    <property type="entry name" value="ATP-BINDING CASSETTE SUB-FAMILY B MEMBER 10, MITOCHONDRIAL"/>
    <property type="match status" value="1"/>
</dbReference>
<feature type="transmembrane region" description="Helical" evidence="7">
    <location>
        <begin position="20"/>
        <end position="48"/>
    </location>
</feature>
<feature type="transmembrane region" description="Helical" evidence="7">
    <location>
        <begin position="645"/>
        <end position="666"/>
    </location>
</feature>
<dbReference type="PROSITE" id="PS00211">
    <property type="entry name" value="ABC_TRANSPORTER_1"/>
    <property type="match status" value="2"/>
</dbReference>
<reference evidence="10 11" key="1">
    <citation type="submission" date="2023-08" db="EMBL/GenBank/DDBJ databases">
        <title>Phytohabitans sansha sp. nov., isolated from marine sediment.</title>
        <authorList>
            <person name="Zhao Y."/>
            <person name="Yi K."/>
        </authorList>
    </citation>
    <scope>NUCLEOTIDE SEQUENCE [LARGE SCALE GENOMIC DNA]</scope>
    <source>
        <strain evidence="10 11">ZYX-F-186</strain>
    </source>
</reference>
<evidence type="ECO:0000256" key="4">
    <source>
        <dbReference type="ARBA" id="ARBA00022840"/>
    </source>
</evidence>
<gene>
    <name evidence="10" type="ORF">RB614_33900</name>
</gene>
<sequence>MSLTSDTLGSVVARHRGRLALSALLAVVAGACSLAPYVAVYAVTVALFDGPPSGSATIGWIAAATAAALVVRAVASGLSTQVAHVAAYRILAGLRLAIARQMRRLPLGRVQARSTGETKKLLHDDVEQLEEALAHGVPDLAAAAAVPVTTTALLMFVDWQLGLVALGSLVLLVAVSGIGMALAASGDKELAARTAVLNKAVTGYLQGIKVIRGFLRPDSGYDQARDAVVTGAERYRATSGPMRWLVSATTVGTGFAVAALLPVAGLRFADGGIGLATLALFLLLALGYLTPLIGFVGVIATVMIRVRFAATAIREFLAEEPLPEPAEPQVPERFDIQLRGVSFAYAAGAPPVLRDVELYIPEGARFALVGPTGAGKSTIARLVTRFWDATAGTVMIGGVDVRDIPSAELARLVAFVQQDEYVFAATLRENVRIARPGASDAEVEAACRAAQLGALADQLPQGWDTPLPAGGGTLSGGQRQRVSVARALLKDAPIVVFDEATASLGVQTEQATLEAVAALTAGRTVVAIAHRLATIRGSDQIAYVADGEIVGQGTHEELLAGSTGYRALWDAYARAVGWRLERPDDAPAPALPTGLADGPVTAATIDPWEAAARSVVVPGLGAMGFVRQWRALLGRGWPTLLRRGLPALLLDGMVRGIPLLAVFLVLDAAVDEVAGGEALTSTFVWTVTWVLGVGLLLRLLTAQWANGVVWQVSAVAKADVQLSIVERLRRVPLGFLSRFDNGRVTTLIGNDIVMLDIQNIPQRVSGALLQAVYAAMILAVVDWRLALAALIGFPLFFVIAIWSDRVYRRVFADVHAARREAATVLIEQARGAAVLRGNPASSIATRYAAAVDRLRDASVATSVRATPAVALGAIAVESGLVVLILAGSAFYTSGVVAATTLLLFLMLTLTLYQPVQELNNLAGYRRNQQQIAQQIAQVWDAPVLAEPARLATPADASIEFRGVGFTYDERDPAEPADEGVRQVLRDVSFKARPGTVTALVGPSGAGKSTIANLAARLWDVDTGAVFIGGQDLRDLGSDVVMRMVTTVYQDVYLFHDTIRYNVTLGRPEATDDEIWAALTAAQCDDVVRALPDGLETVLDDGGTSLSGGQRQRLSIARALLKDSPILILDEAVASVDPDTEARIQDAIGRLAAGRTVLVIAHRLETVQRVDQLLWPEQSKSHAPLSLTANSK</sequence>
<feature type="transmembrane region" description="Helical" evidence="7">
    <location>
        <begin position="678"/>
        <end position="697"/>
    </location>
</feature>
<keyword evidence="5 7" id="KW-1133">Transmembrane helix</keyword>
<keyword evidence="2 7" id="KW-0812">Transmembrane</keyword>
<dbReference type="InterPro" id="IPR017871">
    <property type="entry name" value="ABC_transporter-like_CS"/>
</dbReference>
<keyword evidence="11" id="KW-1185">Reference proteome</keyword>
<evidence type="ECO:0000256" key="1">
    <source>
        <dbReference type="ARBA" id="ARBA00004651"/>
    </source>
</evidence>
<proteinExistence type="predicted"/>
<dbReference type="Pfam" id="PF00005">
    <property type="entry name" value="ABC_tran"/>
    <property type="match status" value="2"/>
</dbReference>
<dbReference type="InterPro" id="IPR039421">
    <property type="entry name" value="Type_1_exporter"/>
</dbReference>
<evidence type="ECO:0000256" key="3">
    <source>
        <dbReference type="ARBA" id="ARBA00022741"/>
    </source>
</evidence>
<feature type="domain" description="ABC transmembrane type-1" evidence="9">
    <location>
        <begin position="20"/>
        <end position="303"/>
    </location>
</feature>
<evidence type="ECO:0000256" key="5">
    <source>
        <dbReference type="ARBA" id="ARBA00022989"/>
    </source>
</evidence>
<evidence type="ECO:0000259" key="9">
    <source>
        <dbReference type="PROSITE" id="PS50929"/>
    </source>
</evidence>
<dbReference type="PROSITE" id="PS50893">
    <property type="entry name" value="ABC_TRANSPORTER_2"/>
    <property type="match status" value="2"/>
</dbReference>
<feature type="transmembrane region" description="Helical" evidence="7">
    <location>
        <begin position="764"/>
        <end position="781"/>
    </location>
</feature>
<dbReference type="EMBL" id="JAVHUY010000043">
    <property type="protein sequence ID" value="MDQ7909525.1"/>
    <property type="molecule type" value="Genomic_DNA"/>
</dbReference>
<dbReference type="SMART" id="SM00382">
    <property type="entry name" value="AAA"/>
    <property type="match status" value="2"/>
</dbReference>
<dbReference type="GO" id="GO:0005524">
    <property type="term" value="F:ATP binding"/>
    <property type="evidence" value="ECO:0007669"/>
    <property type="project" value="UniProtKB-KW"/>
</dbReference>
<dbReference type="Gene3D" id="3.40.50.300">
    <property type="entry name" value="P-loop containing nucleotide triphosphate hydrolases"/>
    <property type="match status" value="2"/>
</dbReference>
<evidence type="ECO:0000256" key="2">
    <source>
        <dbReference type="ARBA" id="ARBA00022692"/>
    </source>
</evidence>
<evidence type="ECO:0000313" key="10">
    <source>
        <dbReference type="EMBL" id="MDQ7909525.1"/>
    </source>
</evidence>
<feature type="transmembrane region" description="Helical" evidence="7">
    <location>
        <begin position="55"/>
        <end position="75"/>
    </location>
</feature>
<keyword evidence="6 7" id="KW-0472">Membrane</keyword>
<evidence type="ECO:0000259" key="8">
    <source>
        <dbReference type="PROSITE" id="PS50893"/>
    </source>
</evidence>
<dbReference type="SUPFAM" id="SSF90123">
    <property type="entry name" value="ABC transporter transmembrane region"/>
    <property type="match status" value="2"/>
</dbReference>
<dbReference type="RefSeq" id="WP_308716785.1">
    <property type="nucleotide sequence ID" value="NZ_JAVHUY010000043.1"/>
</dbReference>
<feature type="transmembrane region" description="Helical" evidence="7">
    <location>
        <begin position="787"/>
        <end position="803"/>
    </location>
</feature>
<dbReference type="InterPro" id="IPR036640">
    <property type="entry name" value="ABC1_TM_sf"/>
</dbReference>
<comment type="subcellular location">
    <subcellularLocation>
        <location evidence="1">Cell membrane</location>
        <topology evidence="1">Multi-pass membrane protein</topology>
    </subcellularLocation>
</comment>
<dbReference type="InterPro" id="IPR003593">
    <property type="entry name" value="AAA+_ATPase"/>
</dbReference>
<evidence type="ECO:0000313" key="11">
    <source>
        <dbReference type="Proteomes" id="UP001230908"/>
    </source>
</evidence>
<evidence type="ECO:0000256" key="6">
    <source>
        <dbReference type="ARBA" id="ARBA00023136"/>
    </source>
</evidence>
<dbReference type="InterPro" id="IPR027417">
    <property type="entry name" value="P-loop_NTPase"/>
</dbReference>
<feature type="transmembrane region" description="Helical" evidence="7">
    <location>
        <begin position="140"/>
        <end position="157"/>
    </location>
</feature>
<feature type="transmembrane region" description="Helical" evidence="7">
    <location>
        <begin position="163"/>
        <end position="184"/>
    </location>
</feature>
<feature type="domain" description="ABC transporter" evidence="8">
    <location>
        <begin position="958"/>
        <end position="1191"/>
    </location>
</feature>
<feature type="transmembrane region" description="Helical" evidence="7">
    <location>
        <begin position="244"/>
        <end position="266"/>
    </location>
</feature>
<keyword evidence="4 10" id="KW-0067">ATP-binding</keyword>
<feature type="domain" description="ABC transmembrane type-1" evidence="9">
    <location>
        <begin position="660"/>
        <end position="927"/>
    </location>
</feature>
<comment type="caution">
    <text evidence="10">The sequence shown here is derived from an EMBL/GenBank/DDBJ whole genome shotgun (WGS) entry which is preliminary data.</text>
</comment>
<dbReference type="PANTHER" id="PTHR43394">
    <property type="entry name" value="ATP-DEPENDENT PERMEASE MDL1, MITOCHONDRIAL"/>
    <property type="match status" value="1"/>
</dbReference>
<protein>
    <submittedName>
        <fullName evidence="10">ABC transporter ATP-binding protein</fullName>
    </submittedName>
</protein>
<evidence type="ECO:0000256" key="7">
    <source>
        <dbReference type="SAM" id="Phobius"/>
    </source>
</evidence>
<keyword evidence="3" id="KW-0547">Nucleotide-binding</keyword>
<dbReference type="Pfam" id="PF00664">
    <property type="entry name" value="ABC_membrane"/>
    <property type="match status" value="2"/>
</dbReference>
<feature type="transmembrane region" description="Helical" evidence="7">
    <location>
        <begin position="891"/>
        <end position="912"/>
    </location>
</feature>
<dbReference type="Proteomes" id="UP001230908">
    <property type="component" value="Unassembled WGS sequence"/>
</dbReference>
<name>A0ABU0ZR66_9ACTN</name>
<dbReference type="InterPro" id="IPR003439">
    <property type="entry name" value="ABC_transporter-like_ATP-bd"/>
</dbReference>
<feature type="domain" description="ABC transporter" evidence="8">
    <location>
        <begin position="336"/>
        <end position="571"/>
    </location>
</feature>
<dbReference type="SUPFAM" id="SSF52540">
    <property type="entry name" value="P-loop containing nucleoside triphosphate hydrolases"/>
    <property type="match status" value="2"/>
</dbReference>
<dbReference type="PROSITE" id="PS50929">
    <property type="entry name" value="ABC_TM1F"/>
    <property type="match status" value="2"/>
</dbReference>
<dbReference type="Gene3D" id="1.20.1560.10">
    <property type="entry name" value="ABC transporter type 1, transmembrane domain"/>
    <property type="match status" value="2"/>
</dbReference>
<feature type="transmembrane region" description="Helical" evidence="7">
    <location>
        <begin position="278"/>
        <end position="304"/>
    </location>
</feature>
<organism evidence="10 11">
    <name type="scientific">Phytohabitans maris</name>
    <dbReference type="NCBI Taxonomy" id="3071409"/>
    <lineage>
        <taxon>Bacteria</taxon>
        <taxon>Bacillati</taxon>
        <taxon>Actinomycetota</taxon>
        <taxon>Actinomycetes</taxon>
        <taxon>Micromonosporales</taxon>
        <taxon>Micromonosporaceae</taxon>
    </lineage>
</organism>
<accession>A0ABU0ZR66</accession>
<dbReference type="InterPro" id="IPR011527">
    <property type="entry name" value="ABC1_TM_dom"/>
</dbReference>